<accession>A0A8C5TKU6</accession>
<dbReference type="InterPro" id="IPR012337">
    <property type="entry name" value="RNaseH-like_sf"/>
</dbReference>
<evidence type="ECO:0000313" key="3">
    <source>
        <dbReference type="Proteomes" id="UP000694560"/>
    </source>
</evidence>
<dbReference type="Gene3D" id="3.30.420.10">
    <property type="entry name" value="Ribonuclease H-like superfamily/Ribonuclease H"/>
    <property type="match status" value="1"/>
</dbReference>
<dbReference type="GO" id="GO:0015074">
    <property type="term" value="P:DNA integration"/>
    <property type="evidence" value="ECO:0007669"/>
    <property type="project" value="InterPro"/>
</dbReference>
<dbReference type="InterPro" id="IPR036397">
    <property type="entry name" value="RNaseH_sf"/>
</dbReference>
<dbReference type="AlphaFoldDB" id="A0A8C5TKU6"/>
<feature type="domain" description="Integrase catalytic" evidence="1">
    <location>
        <begin position="1"/>
        <end position="65"/>
    </location>
</feature>
<name>A0A8C5TKU6_9PASS</name>
<reference evidence="2" key="2">
    <citation type="submission" date="2025-09" db="UniProtKB">
        <authorList>
            <consortium name="Ensembl"/>
        </authorList>
    </citation>
    <scope>IDENTIFICATION</scope>
</reference>
<dbReference type="Proteomes" id="UP000694560">
    <property type="component" value="Unplaced"/>
</dbReference>
<keyword evidence="3" id="KW-1185">Reference proteome</keyword>
<evidence type="ECO:0000259" key="1">
    <source>
        <dbReference type="PROSITE" id="PS50994"/>
    </source>
</evidence>
<dbReference type="GO" id="GO:0003676">
    <property type="term" value="F:nucleic acid binding"/>
    <property type="evidence" value="ECO:0007669"/>
    <property type="project" value="InterPro"/>
</dbReference>
<evidence type="ECO:0000313" key="2">
    <source>
        <dbReference type="Ensembl" id="ENSMCSP00000007871.1"/>
    </source>
</evidence>
<organism evidence="2 3">
    <name type="scientific">Malurus cyaneus samueli</name>
    <dbReference type="NCBI Taxonomy" id="2593467"/>
    <lineage>
        <taxon>Eukaryota</taxon>
        <taxon>Metazoa</taxon>
        <taxon>Chordata</taxon>
        <taxon>Craniata</taxon>
        <taxon>Vertebrata</taxon>
        <taxon>Euteleostomi</taxon>
        <taxon>Archelosauria</taxon>
        <taxon>Archosauria</taxon>
        <taxon>Dinosauria</taxon>
        <taxon>Saurischia</taxon>
        <taxon>Theropoda</taxon>
        <taxon>Coelurosauria</taxon>
        <taxon>Aves</taxon>
        <taxon>Neognathae</taxon>
        <taxon>Neoaves</taxon>
        <taxon>Telluraves</taxon>
        <taxon>Australaves</taxon>
        <taxon>Passeriformes</taxon>
        <taxon>Meliphagoidea</taxon>
        <taxon>Maluridae</taxon>
        <taxon>Malurus</taxon>
    </lineage>
</organism>
<dbReference type="OrthoDB" id="9216025at2759"/>
<sequence length="777" mass="88460">KHFVLVGVEITSGLVQADAFKRATGENTVKALQEWFGIFPKPQEIQSDNGSHFTARVVQDWAKAHYMSVLGRYPSRRSPSLATVVLHDSKAYSPGEWEWDRDEWIKTLNGTIGEQIKVGCRKVEGSLYEKASTISIKNVGDFLCENEPNDCWHNFTLTKSAYVTCNWQNDTADKSSLKGLTYRFKINAVAEPTLSITITHRGTDTLLVLGKNNVFPSFIVTQGDSVAIRCNLIAESFVKPVTSYSIEHRGNVLFCEIKNQDCWLIITAVQFSHKVMCGENDTKYWGKLKLDVAMPTTQPLVMLSPEIFEIGPYIIKRIGQQQILLNPSWSLKQVNLLMQNNVSEVQTACSPSLETSFEGWTTWLRKRNSFNKRTQRDITGVVGTGLGILNNIDSEVLMNRLAATTRDLRKLQQPLQSSLSALGTHQWLLSNILPDWEKVNTKDHKLIVDALSATQNNTSLALSCIQAQLWMQSVAASIIREGKEGTFPTEIWKIIWDHATEFEKEYQSWWNLVNFTYNPITNVATAFMLTIRNASVYSVFPIIAFGLNHGKTVLYPFEHKQWAHQIDKKWQTVNLEACIVREQQGSICESNTLEAQDICLDTEQNIYHFEIHPKENPKTVLICIGDGCVCIRTACDKIIIESLVVDTKNNSNFCVCNFTKIKGCDFSYSAPVISYHLLQSNYSLRHQITPTPIGMNLTLVKQLLLHQDLIKILEKIKKTGQKTLITVHHNVKEIHHVLERVRKDEREDKRIKYTKNLKKRKILFLKPLGFFFPPPRP</sequence>
<dbReference type="SUPFAM" id="SSF53098">
    <property type="entry name" value="Ribonuclease H-like"/>
    <property type="match status" value="1"/>
</dbReference>
<protein>
    <recommendedName>
        <fullName evidence="1">Integrase catalytic domain-containing protein</fullName>
    </recommendedName>
</protein>
<dbReference type="Ensembl" id="ENSMCST00000008063.1">
    <property type="protein sequence ID" value="ENSMCSP00000007871.1"/>
    <property type="gene ID" value="ENSMCSG00000005644.1"/>
</dbReference>
<reference evidence="2" key="1">
    <citation type="submission" date="2025-08" db="UniProtKB">
        <authorList>
            <consortium name="Ensembl"/>
        </authorList>
    </citation>
    <scope>IDENTIFICATION</scope>
</reference>
<proteinExistence type="predicted"/>
<dbReference type="PROSITE" id="PS50994">
    <property type="entry name" value="INTEGRASE"/>
    <property type="match status" value="1"/>
</dbReference>
<dbReference type="InterPro" id="IPR001584">
    <property type="entry name" value="Integrase_cat-core"/>
</dbReference>